<name>A0ABX6UYS9_9PAST</name>
<evidence type="ECO:0000256" key="4">
    <source>
        <dbReference type="ARBA" id="ARBA00022475"/>
    </source>
</evidence>
<evidence type="ECO:0000313" key="11">
    <source>
        <dbReference type="EMBL" id="QPB42934.1"/>
    </source>
</evidence>
<dbReference type="InterPro" id="IPR013563">
    <property type="entry name" value="Oligopep_ABC_C"/>
</dbReference>
<evidence type="ECO:0000256" key="3">
    <source>
        <dbReference type="ARBA" id="ARBA00022448"/>
    </source>
</evidence>
<dbReference type="InterPro" id="IPR003439">
    <property type="entry name" value="ABC_transporter-like_ATP-bd"/>
</dbReference>
<dbReference type="NCBIfam" id="TIGR01727">
    <property type="entry name" value="oligo_HPY"/>
    <property type="match status" value="1"/>
</dbReference>
<evidence type="ECO:0000256" key="9">
    <source>
        <dbReference type="ARBA" id="ARBA00047356"/>
    </source>
</evidence>
<reference evidence="11 12" key="1">
    <citation type="submission" date="2020-10" db="EMBL/GenBank/DDBJ databases">
        <title>Genome Sequencing of Rodentibacter spp. strain DSM111151.</title>
        <authorList>
            <person name="Benga L."/>
            <person name="Lautwein T."/>
        </authorList>
    </citation>
    <scope>NUCLEOTIDE SEQUENCE [LARGE SCALE GENOMIC DNA]</scope>
    <source>
        <strain evidence="11 12">DSM 111151</strain>
    </source>
</reference>
<dbReference type="Gene3D" id="3.40.50.300">
    <property type="entry name" value="P-loop containing nucleotide triphosphate hydrolases"/>
    <property type="match status" value="1"/>
</dbReference>
<dbReference type="NCBIfam" id="NF008246">
    <property type="entry name" value="PRK11022.1"/>
    <property type="match status" value="1"/>
</dbReference>
<dbReference type="EMBL" id="CP063056">
    <property type="protein sequence ID" value="QPB42934.1"/>
    <property type="molecule type" value="Genomic_DNA"/>
</dbReference>
<dbReference type="RefSeq" id="WP_194812511.1">
    <property type="nucleotide sequence ID" value="NZ_CP063056.1"/>
</dbReference>
<keyword evidence="12" id="KW-1185">Reference proteome</keyword>
<feature type="domain" description="ABC transporter" evidence="10">
    <location>
        <begin position="6"/>
        <end position="254"/>
    </location>
</feature>
<proteinExistence type="inferred from homology"/>
<evidence type="ECO:0000256" key="1">
    <source>
        <dbReference type="ARBA" id="ARBA00004417"/>
    </source>
</evidence>
<keyword evidence="5" id="KW-0547">Nucleotide-binding</keyword>
<comment type="similarity">
    <text evidence="2">Belongs to the ABC transporter superfamily.</text>
</comment>
<dbReference type="GO" id="GO:0005524">
    <property type="term" value="F:ATP binding"/>
    <property type="evidence" value="ECO:0007669"/>
    <property type="project" value="UniProtKB-KW"/>
</dbReference>
<evidence type="ECO:0000259" key="10">
    <source>
        <dbReference type="PROSITE" id="PS50893"/>
    </source>
</evidence>
<keyword evidence="6 11" id="KW-0067">ATP-binding</keyword>
<dbReference type="InterPro" id="IPR027417">
    <property type="entry name" value="P-loop_NTPase"/>
</dbReference>
<dbReference type="SUPFAM" id="SSF52540">
    <property type="entry name" value="P-loop containing nucleoside triphosphate hydrolases"/>
    <property type="match status" value="1"/>
</dbReference>
<comment type="catalytic activity">
    <reaction evidence="9">
        <text>a dipeptide(out) + ATP + H2O = a dipeptide(in) + ADP + phosphate + H(+)</text>
        <dbReference type="Rhea" id="RHEA:23120"/>
        <dbReference type="ChEBI" id="CHEBI:15377"/>
        <dbReference type="ChEBI" id="CHEBI:15378"/>
        <dbReference type="ChEBI" id="CHEBI:30616"/>
        <dbReference type="ChEBI" id="CHEBI:43474"/>
        <dbReference type="ChEBI" id="CHEBI:90799"/>
        <dbReference type="ChEBI" id="CHEBI:456216"/>
        <dbReference type="EC" id="7.4.2.9"/>
    </reaction>
</comment>
<organism evidence="11 12">
    <name type="scientific">Rodentibacter haemolyticus</name>
    <dbReference type="NCBI Taxonomy" id="2778911"/>
    <lineage>
        <taxon>Bacteria</taxon>
        <taxon>Pseudomonadati</taxon>
        <taxon>Pseudomonadota</taxon>
        <taxon>Gammaproteobacteria</taxon>
        <taxon>Pasteurellales</taxon>
        <taxon>Pasteurellaceae</taxon>
        <taxon>Rodentibacter</taxon>
    </lineage>
</organism>
<evidence type="ECO:0000256" key="8">
    <source>
        <dbReference type="ARBA" id="ARBA00038852"/>
    </source>
</evidence>
<evidence type="ECO:0000256" key="7">
    <source>
        <dbReference type="ARBA" id="ARBA00023136"/>
    </source>
</evidence>
<comment type="subcellular location">
    <subcellularLocation>
        <location evidence="1">Cell inner membrane</location>
        <topology evidence="1">Peripheral membrane protein</topology>
    </subcellularLocation>
</comment>
<dbReference type="PANTHER" id="PTHR43297">
    <property type="entry name" value="OLIGOPEPTIDE TRANSPORT ATP-BINDING PROTEIN APPD"/>
    <property type="match status" value="1"/>
</dbReference>
<evidence type="ECO:0000256" key="2">
    <source>
        <dbReference type="ARBA" id="ARBA00005417"/>
    </source>
</evidence>
<sequence length="330" mass="36547">MALLEVKELSVHFGDKNTPFKAVDRISYQVEQGEVLGIVGESGSGKSVSSLAIMGLIDYPGRVLAESLVFEDKDLLTLDDKEKRTLIGADMAMIFQDPMTSLNPAYTVGFQIMEALKTHEGGTKKARRERTLELLRLVGIPDPESRIDVYPHQLSGGMSQRIMIAMAIACKPKLLIADEPTTALDVTIQAQIVDLLLDLQKKECMSLILITHDLALVAEAAHRIIVMYAGQVVEEGLAEDIFREPKHPYTQALLRSLPEFSEGKSRLQSLQGVVPGKYDRPTGCLLNPRCPYVTEHCRKIEPDLHHIGNRKVKCHTPLNAQGEPVEYQGV</sequence>
<evidence type="ECO:0000256" key="6">
    <source>
        <dbReference type="ARBA" id="ARBA00022840"/>
    </source>
</evidence>
<keyword evidence="7" id="KW-0472">Membrane</keyword>
<accession>A0ABX6UYS9</accession>
<dbReference type="EC" id="7.4.2.9" evidence="8"/>
<evidence type="ECO:0000313" key="12">
    <source>
        <dbReference type="Proteomes" id="UP000663069"/>
    </source>
</evidence>
<dbReference type="Proteomes" id="UP000663069">
    <property type="component" value="Chromosome"/>
</dbReference>
<dbReference type="Pfam" id="PF08352">
    <property type="entry name" value="oligo_HPY"/>
    <property type="match status" value="1"/>
</dbReference>
<gene>
    <name evidence="11" type="primary">dppD</name>
    <name evidence="11" type="ORF">IHV77_02070</name>
</gene>
<dbReference type="SMART" id="SM00382">
    <property type="entry name" value="AAA"/>
    <property type="match status" value="1"/>
</dbReference>
<dbReference type="InterPro" id="IPR003593">
    <property type="entry name" value="AAA+_ATPase"/>
</dbReference>
<keyword evidence="3" id="KW-0813">Transport</keyword>
<protein>
    <recommendedName>
        <fullName evidence="8">ABC-type dipeptide transporter</fullName>
        <ecNumber evidence="8">7.4.2.9</ecNumber>
    </recommendedName>
</protein>
<dbReference type="PANTHER" id="PTHR43297:SF2">
    <property type="entry name" value="DIPEPTIDE TRANSPORT ATP-BINDING PROTEIN DPPD"/>
    <property type="match status" value="1"/>
</dbReference>
<dbReference type="PROSITE" id="PS00211">
    <property type="entry name" value="ABC_TRANSPORTER_1"/>
    <property type="match status" value="1"/>
</dbReference>
<dbReference type="Pfam" id="PF00005">
    <property type="entry name" value="ABC_tran"/>
    <property type="match status" value="1"/>
</dbReference>
<keyword evidence="4" id="KW-1003">Cell membrane</keyword>
<dbReference type="InterPro" id="IPR050388">
    <property type="entry name" value="ABC_Ni/Peptide_Import"/>
</dbReference>
<dbReference type="CDD" id="cd03257">
    <property type="entry name" value="ABC_NikE_OppD_transporters"/>
    <property type="match status" value="1"/>
</dbReference>
<dbReference type="InterPro" id="IPR017871">
    <property type="entry name" value="ABC_transporter-like_CS"/>
</dbReference>
<evidence type="ECO:0000256" key="5">
    <source>
        <dbReference type="ARBA" id="ARBA00022741"/>
    </source>
</evidence>
<dbReference type="PROSITE" id="PS50893">
    <property type="entry name" value="ABC_TRANSPORTER_2"/>
    <property type="match status" value="1"/>
</dbReference>